<evidence type="ECO:0000313" key="2">
    <source>
        <dbReference type="EMBL" id="MBD2180917.1"/>
    </source>
</evidence>
<feature type="region of interest" description="Disordered" evidence="1">
    <location>
        <begin position="99"/>
        <end position="121"/>
    </location>
</feature>
<comment type="caution">
    <text evidence="2">The sequence shown here is derived from an EMBL/GenBank/DDBJ whole genome shotgun (WGS) entry which is preliminary data.</text>
</comment>
<proteinExistence type="predicted"/>
<sequence length="455" mass="52167">MIVLQHQHKEKRKRGVILTLQGLQKLEAAKAESEFEDNSGNRYTLEQMSARTRLAINTVMKIYAREVGVDRSTLKRCFSAFNLVLESNDYSWVFPQGEEVEEPEIPQPQEKEEKDMEPELPGGQVPLNSPFYVERDSIESECYKAVLQPGALIRIQAPRRMGKSSLMARILQKAAEQGYRTITIDFQIADREIFQDLDKFLRWFCANVGLGLQLRNQIADYWDELFGSQVSCKMYFEQYLLPSTTKPIVLALDDIDRLFAYPNLASDFFGLLRTWHEEAKNREIWRKLRLVAVHSTQMYISLTANKSPFNVGLPIELPPFNSEQVQDLAKRQGLDWSAEDAKQLTAFVNGNPYLVRLALYHIGHGDVTLEQVLQTSGISTGIYGDRLQRELWNLQQEPDLLSAFVRVVNSNTPVELDFVEAFKLQSMGLVNLQGNQATVSCELYRQYFGDRFSNS</sequence>
<evidence type="ECO:0000256" key="1">
    <source>
        <dbReference type="SAM" id="MobiDB-lite"/>
    </source>
</evidence>
<dbReference type="SUPFAM" id="SSF52540">
    <property type="entry name" value="P-loop containing nucleoside triphosphate hydrolases"/>
    <property type="match status" value="1"/>
</dbReference>
<dbReference type="Proteomes" id="UP000641646">
    <property type="component" value="Unassembled WGS sequence"/>
</dbReference>
<dbReference type="RefSeq" id="WP_190463608.1">
    <property type="nucleotide sequence ID" value="NZ_JACJPW010000013.1"/>
</dbReference>
<protein>
    <submittedName>
        <fullName evidence="2">AAA-like domain-containing protein</fullName>
    </submittedName>
</protein>
<gene>
    <name evidence="2" type="ORF">H6G03_07340</name>
</gene>
<keyword evidence="3" id="KW-1185">Reference proteome</keyword>
<organism evidence="2 3">
    <name type="scientific">Aerosakkonema funiforme FACHB-1375</name>
    <dbReference type="NCBI Taxonomy" id="2949571"/>
    <lineage>
        <taxon>Bacteria</taxon>
        <taxon>Bacillati</taxon>
        <taxon>Cyanobacteriota</taxon>
        <taxon>Cyanophyceae</taxon>
        <taxon>Oscillatoriophycideae</taxon>
        <taxon>Aerosakkonematales</taxon>
        <taxon>Aerosakkonemataceae</taxon>
        <taxon>Aerosakkonema</taxon>
    </lineage>
</organism>
<accession>A0A926VBR7</accession>
<name>A0A926VBR7_9CYAN</name>
<dbReference type="Pfam" id="PF14516">
    <property type="entry name" value="AAA_35"/>
    <property type="match status" value="1"/>
</dbReference>
<reference evidence="2" key="2">
    <citation type="submission" date="2020-08" db="EMBL/GenBank/DDBJ databases">
        <authorList>
            <person name="Chen M."/>
            <person name="Teng W."/>
            <person name="Zhao L."/>
            <person name="Hu C."/>
            <person name="Zhou Y."/>
            <person name="Han B."/>
            <person name="Song L."/>
            <person name="Shu W."/>
        </authorList>
    </citation>
    <scope>NUCLEOTIDE SEQUENCE</scope>
    <source>
        <strain evidence="2">FACHB-1375</strain>
    </source>
</reference>
<dbReference type="EMBL" id="JACJPW010000013">
    <property type="protein sequence ID" value="MBD2180917.1"/>
    <property type="molecule type" value="Genomic_DNA"/>
</dbReference>
<evidence type="ECO:0000313" key="3">
    <source>
        <dbReference type="Proteomes" id="UP000641646"/>
    </source>
</evidence>
<dbReference type="InterPro" id="IPR027417">
    <property type="entry name" value="P-loop_NTPase"/>
</dbReference>
<dbReference type="Gene3D" id="3.40.50.300">
    <property type="entry name" value="P-loop containing nucleotide triphosphate hydrolases"/>
    <property type="match status" value="1"/>
</dbReference>
<reference evidence="2" key="1">
    <citation type="journal article" date="2015" name="ISME J.">
        <title>Draft Genome Sequence of Streptomyces incarnatus NRRL8089, which Produces the Nucleoside Antibiotic Sinefungin.</title>
        <authorList>
            <person name="Oshima K."/>
            <person name="Hattori M."/>
            <person name="Shimizu H."/>
            <person name="Fukuda K."/>
            <person name="Nemoto M."/>
            <person name="Inagaki K."/>
            <person name="Tamura T."/>
        </authorList>
    </citation>
    <scope>NUCLEOTIDE SEQUENCE</scope>
    <source>
        <strain evidence="2">FACHB-1375</strain>
    </source>
</reference>
<dbReference type="AlphaFoldDB" id="A0A926VBR7"/>